<organism evidence="13 14">
    <name type="scientific">Sphenostylis stenocarpa</name>
    <dbReference type="NCBI Taxonomy" id="92480"/>
    <lineage>
        <taxon>Eukaryota</taxon>
        <taxon>Viridiplantae</taxon>
        <taxon>Streptophyta</taxon>
        <taxon>Embryophyta</taxon>
        <taxon>Tracheophyta</taxon>
        <taxon>Spermatophyta</taxon>
        <taxon>Magnoliopsida</taxon>
        <taxon>eudicotyledons</taxon>
        <taxon>Gunneridae</taxon>
        <taxon>Pentapetalae</taxon>
        <taxon>rosids</taxon>
        <taxon>fabids</taxon>
        <taxon>Fabales</taxon>
        <taxon>Fabaceae</taxon>
        <taxon>Papilionoideae</taxon>
        <taxon>50 kb inversion clade</taxon>
        <taxon>NPAAA clade</taxon>
        <taxon>indigoferoid/millettioid clade</taxon>
        <taxon>Phaseoleae</taxon>
        <taxon>Sphenostylis</taxon>
    </lineage>
</organism>
<comment type="catalytic activity">
    <reaction evidence="11">
        <text>(S)-dihydroorotate + a quinone = orotate + a quinol</text>
        <dbReference type="Rhea" id="RHEA:30187"/>
        <dbReference type="ChEBI" id="CHEBI:24646"/>
        <dbReference type="ChEBI" id="CHEBI:30839"/>
        <dbReference type="ChEBI" id="CHEBI:30864"/>
        <dbReference type="ChEBI" id="CHEBI:132124"/>
        <dbReference type="EC" id="1.3.5.2"/>
    </reaction>
</comment>
<evidence type="ECO:0000313" key="14">
    <source>
        <dbReference type="Proteomes" id="UP001189624"/>
    </source>
</evidence>
<dbReference type="InterPro" id="IPR001295">
    <property type="entry name" value="Dihydroorotate_DH_CS"/>
</dbReference>
<dbReference type="InterPro" id="IPR005719">
    <property type="entry name" value="Dihydroorotate_DH_2"/>
</dbReference>
<dbReference type="PANTHER" id="PTHR48109:SF4">
    <property type="entry name" value="DIHYDROOROTATE DEHYDROGENASE (QUINONE), MITOCHONDRIAL"/>
    <property type="match status" value="1"/>
</dbReference>
<evidence type="ECO:0000256" key="11">
    <source>
        <dbReference type="ARBA" id="ARBA00048639"/>
    </source>
</evidence>
<dbReference type="EC" id="1.3.5.2" evidence="5"/>
<dbReference type="PANTHER" id="PTHR48109">
    <property type="entry name" value="DIHYDROOROTATE DEHYDROGENASE (QUINONE), MITOCHONDRIAL-RELATED"/>
    <property type="match status" value="1"/>
</dbReference>
<keyword evidence="9" id="KW-0560">Oxidoreductase</keyword>
<dbReference type="CDD" id="cd04738">
    <property type="entry name" value="DHOD_2_like"/>
    <property type="match status" value="1"/>
</dbReference>
<reference evidence="13" key="1">
    <citation type="submission" date="2023-10" db="EMBL/GenBank/DDBJ databases">
        <authorList>
            <person name="Domelevo Entfellner J.-B."/>
        </authorList>
    </citation>
    <scope>NUCLEOTIDE SEQUENCE</scope>
</reference>
<evidence type="ECO:0000256" key="7">
    <source>
        <dbReference type="ARBA" id="ARBA00022630"/>
    </source>
</evidence>
<dbReference type="Pfam" id="PF01180">
    <property type="entry name" value="DHO_dh"/>
    <property type="match status" value="1"/>
</dbReference>
<evidence type="ECO:0000256" key="8">
    <source>
        <dbReference type="ARBA" id="ARBA00022643"/>
    </source>
</evidence>
<name>A0AA86SFU5_9FABA</name>
<dbReference type="InterPro" id="IPR050074">
    <property type="entry name" value="DHO_dehydrogenase"/>
</dbReference>
<keyword evidence="7" id="KW-0285">Flavoprotein</keyword>
<comment type="pathway">
    <text evidence="3">Pyrimidine metabolism; UMP biosynthesis via de novo pathway; orotate from (S)-dihydroorotate (quinone route): step 1/1.</text>
</comment>
<evidence type="ECO:0000313" key="13">
    <source>
        <dbReference type="EMBL" id="CAJ1947762.1"/>
    </source>
</evidence>
<evidence type="ECO:0000256" key="1">
    <source>
        <dbReference type="ARBA" id="ARBA00001917"/>
    </source>
</evidence>
<evidence type="ECO:0000256" key="2">
    <source>
        <dbReference type="ARBA" id="ARBA00004370"/>
    </source>
</evidence>
<evidence type="ECO:0000256" key="10">
    <source>
        <dbReference type="ARBA" id="ARBA00023136"/>
    </source>
</evidence>
<dbReference type="GO" id="GO:0006207">
    <property type="term" value="P:'de novo' pyrimidine nucleobase biosynthetic process"/>
    <property type="evidence" value="ECO:0007669"/>
    <property type="project" value="InterPro"/>
</dbReference>
<evidence type="ECO:0000256" key="9">
    <source>
        <dbReference type="ARBA" id="ARBA00023002"/>
    </source>
</evidence>
<comment type="cofactor">
    <cofactor evidence="1">
        <name>FMN</name>
        <dbReference type="ChEBI" id="CHEBI:58210"/>
    </cofactor>
</comment>
<dbReference type="InterPro" id="IPR013785">
    <property type="entry name" value="Aldolase_TIM"/>
</dbReference>
<comment type="subcellular location">
    <subcellularLocation>
        <location evidence="2">Membrane</location>
    </subcellularLocation>
</comment>
<protein>
    <recommendedName>
        <fullName evidence="6">Dihydroorotate dehydrogenase (quinone), mitochondrial</fullName>
        <ecNumber evidence="5">1.3.5.2</ecNumber>
    </recommendedName>
</protein>
<accession>A0AA86SFU5</accession>
<dbReference type="GO" id="GO:0005743">
    <property type="term" value="C:mitochondrial inner membrane"/>
    <property type="evidence" value="ECO:0007669"/>
    <property type="project" value="TreeGrafter"/>
</dbReference>
<dbReference type="InterPro" id="IPR027417">
    <property type="entry name" value="P-loop_NTPase"/>
</dbReference>
<dbReference type="PROSITE" id="PS00911">
    <property type="entry name" value="DHODEHASE_1"/>
    <property type="match status" value="1"/>
</dbReference>
<dbReference type="GO" id="GO:0009220">
    <property type="term" value="P:pyrimidine ribonucleotide biosynthetic process"/>
    <property type="evidence" value="ECO:0007669"/>
    <property type="project" value="TreeGrafter"/>
</dbReference>
<evidence type="ECO:0000256" key="4">
    <source>
        <dbReference type="ARBA" id="ARBA00005359"/>
    </source>
</evidence>
<evidence type="ECO:0000256" key="3">
    <source>
        <dbReference type="ARBA" id="ARBA00005161"/>
    </source>
</evidence>
<sequence length="585" mass="64607">MAVDGSFSLHSSLRRLLDRCPKLQCFLQFESLARRGDLVTEEELVNVLVGVFLHPSYTIPLMGCFRPIAQSIVDKAVALLGLVPNLRSIPEGTACEVDPDRVLDGVVNVIEIFSQQGRGLDLHELACLAFCHALDMSPFLLSSILSYLNFAPAPFVRFSLKHVMVETQELHITRISYRLLLMEPEIFTKLWDWSCFIDLVKDPCKSDLTWCGVQILSVLLKLGYKATENLNIGVEEAFSCVLRWEEFCQDTSLKKAGWYVEPTDYVQKWPVLLYGPSGSGKSALISKLAQDSGNQVLSIQMDDQIDGRTLVGAYVSTVDEATFCGWLFSATKLVNPFFVLLDPEFAHNLGVSFAARGWIPREKRPDPTILGLEVWGRKFSNPVCLVFDKNVAAVDGLLALGFGFVEVGSVTPVSQNGNPKPRIFRLRDEGAIINRSGFNSEGIVAVAKRLGAQHGKRKLDETSSSSPSSNNEVKQADYVQGVHTLSQYVDYLVINVSSPNTPCLCMLQGRKQLKDLVKKVQAACDEMQWGEEGPPPLLVKIAPDLSNEDLEDIAVVALALHLDGLIISNTTISRPDPVNKNPLVV</sequence>
<dbReference type="AlphaFoldDB" id="A0AA86SFU5"/>
<feature type="domain" description="Dihydroorotate dehydrogenase catalytic" evidence="12">
    <location>
        <begin position="371"/>
        <end position="575"/>
    </location>
</feature>
<comment type="similarity">
    <text evidence="4">Belongs to the dihydroorotate dehydrogenase family. Type 2 subfamily.</text>
</comment>
<keyword evidence="8" id="KW-0288">FMN</keyword>
<dbReference type="Gene3D" id="3.20.20.70">
    <property type="entry name" value="Aldolase class I"/>
    <property type="match status" value="1"/>
</dbReference>
<keyword evidence="14" id="KW-1185">Reference proteome</keyword>
<dbReference type="SUPFAM" id="SSF51395">
    <property type="entry name" value="FMN-linked oxidoreductases"/>
    <property type="match status" value="1"/>
</dbReference>
<dbReference type="NCBIfam" id="TIGR01036">
    <property type="entry name" value="pyrD_sub2"/>
    <property type="match status" value="1"/>
</dbReference>
<evidence type="ECO:0000256" key="6">
    <source>
        <dbReference type="ARBA" id="ARBA00017599"/>
    </source>
</evidence>
<proteinExistence type="inferred from homology"/>
<dbReference type="SUPFAM" id="SSF52540">
    <property type="entry name" value="P-loop containing nucleoside triphosphate hydrolases"/>
    <property type="match status" value="1"/>
</dbReference>
<dbReference type="InterPro" id="IPR005720">
    <property type="entry name" value="Dihydroorotate_DH_cat"/>
</dbReference>
<dbReference type="Gene3D" id="3.40.50.300">
    <property type="entry name" value="P-loop containing nucleotide triphosphate hydrolases"/>
    <property type="match status" value="1"/>
</dbReference>
<evidence type="ECO:0000256" key="5">
    <source>
        <dbReference type="ARBA" id="ARBA00012791"/>
    </source>
</evidence>
<dbReference type="Proteomes" id="UP001189624">
    <property type="component" value="Chromosome 4"/>
</dbReference>
<dbReference type="Gramene" id="rna-AYBTSS11_LOCUS12832">
    <property type="protein sequence ID" value="CAJ1947762.1"/>
    <property type="gene ID" value="gene-AYBTSS11_LOCUS12832"/>
</dbReference>
<dbReference type="GO" id="GO:0106430">
    <property type="term" value="F:dihydroorotate dehydrogenase (quinone) activity"/>
    <property type="evidence" value="ECO:0007669"/>
    <property type="project" value="UniProtKB-EC"/>
</dbReference>
<evidence type="ECO:0000259" key="12">
    <source>
        <dbReference type="Pfam" id="PF01180"/>
    </source>
</evidence>
<dbReference type="EMBL" id="OY731401">
    <property type="protein sequence ID" value="CAJ1947762.1"/>
    <property type="molecule type" value="Genomic_DNA"/>
</dbReference>
<keyword evidence="10" id="KW-0472">Membrane</keyword>
<gene>
    <name evidence="13" type="ORF">AYBTSS11_LOCUS12832</name>
</gene>